<evidence type="ECO:0000313" key="7">
    <source>
        <dbReference type="Proteomes" id="UP001621706"/>
    </source>
</evidence>
<dbReference type="NCBIfam" id="TIGR04183">
    <property type="entry name" value="Por_Secre_tail"/>
    <property type="match status" value="1"/>
</dbReference>
<dbReference type="Pfam" id="PF04231">
    <property type="entry name" value="Endonuclease_1"/>
    <property type="match status" value="1"/>
</dbReference>
<evidence type="ECO:0000259" key="5">
    <source>
        <dbReference type="Pfam" id="PF18962"/>
    </source>
</evidence>
<dbReference type="InterPro" id="IPR044925">
    <property type="entry name" value="His-Me_finger_sf"/>
</dbReference>
<keyword evidence="2" id="KW-0540">Nuclease</keyword>
<keyword evidence="7" id="KW-1185">Reference proteome</keyword>
<evidence type="ECO:0000256" key="3">
    <source>
        <dbReference type="ARBA" id="ARBA00022729"/>
    </source>
</evidence>
<evidence type="ECO:0000256" key="4">
    <source>
        <dbReference type="ARBA" id="ARBA00022801"/>
    </source>
</evidence>
<keyword evidence="3" id="KW-0732">Signal</keyword>
<feature type="domain" description="Secretion system C-terminal sorting" evidence="5">
    <location>
        <begin position="285"/>
        <end position="354"/>
    </location>
</feature>
<name>A0ABW8P8Y9_9FLAO</name>
<dbReference type="InterPro" id="IPR007346">
    <property type="entry name" value="Endonuclease-I"/>
</dbReference>
<gene>
    <name evidence="6" type="ORF">V3I07_08385</name>
</gene>
<accession>A0ABW8P8Y9</accession>
<comment type="caution">
    <text evidence="6">The sequence shown here is derived from an EMBL/GenBank/DDBJ whole genome shotgun (WGS) entry which is preliminary data.</text>
</comment>
<keyword evidence="4" id="KW-0378">Hydrolase</keyword>
<dbReference type="GO" id="GO:0004519">
    <property type="term" value="F:endonuclease activity"/>
    <property type="evidence" value="ECO:0007669"/>
    <property type="project" value="UniProtKB-KW"/>
</dbReference>
<keyword evidence="6" id="KW-0255">Endonuclease</keyword>
<dbReference type="SUPFAM" id="SSF54060">
    <property type="entry name" value="His-Me finger endonucleases"/>
    <property type="match status" value="1"/>
</dbReference>
<dbReference type="RefSeq" id="WP_088400142.1">
    <property type="nucleotide sequence ID" value="NZ_CP067377.1"/>
</dbReference>
<dbReference type="EMBL" id="JAZGZP010000010">
    <property type="protein sequence ID" value="MFK7000913.1"/>
    <property type="molecule type" value="Genomic_DNA"/>
</dbReference>
<protein>
    <submittedName>
        <fullName evidence="6">Endonuclease</fullName>
    </submittedName>
</protein>
<dbReference type="InterPro" id="IPR026444">
    <property type="entry name" value="Secre_tail"/>
</dbReference>
<dbReference type="Proteomes" id="UP001621706">
    <property type="component" value="Unassembled WGS sequence"/>
</dbReference>
<reference evidence="6 7" key="1">
    <citation type="submission" date="2024-02" db="EMBL/GenBank/DDBJ databases">
        <title>Comparative Genomic Analysis of Flavobacterium Species Causing Columnaris Disease of Freshwater Fish in Thailand: Insights into Virulence and Resistance Mechanisms.</title>
        <authorList>
            <person name="Nguyen D."/>
            <person name="Chokmangmeepisarn P."/>
            <person name="Khianchaikhan K."/>
            <person name="Morishita M."/>
            <person name="Bunnoy A."/>
            <person name="Rodkhum C."/>
        </authorList>
    </citation>
    <scope>NUCLEOTIDE SEQUENCE [LARGE SCALE GENOMIC DNA]</scope>
    <source>
        <strain evidence="6 7">CNRT2201</strain>
    </source>
</reference>
<evidence type="ECO:0000313" key="6">
    <source>
        <dbReference type="EMBL" id="MFK7000913.1"/>
    </source>
</evidence>
<sequence length="355" mass="39988">MKKNYWFIILISSFYGLAQIPAGYYDSATGTEATLKTQLFNIIKNHTDNGYAGLYTIYQTSDIDRFYENDGTIMDMYSENPTGVDPYNYSSGSAQRCGNYKGEGVCYNREHMIPQSFFNSLPPMVSDAHHITPTDGKVNGLRDNHPHGNVSVASTVTKNGGKLGSSAIPGYVGTVFEPINEFKGDIARIYFYFVTRYEDKISSFSFDVFDRNTFPGIKQNFLDMLISWHKNDPVSAFEIERNNAIYKAQNNRNPYIDHPEYVSKIWENQLASVSFDVQVAIALSPNPSNGELIKINSNLELDVIELYAVNGQLVQKIEQPTRVGEVYELKNLEKGFYLAKITTGAQSVIKKIIVQ</sequence>
<dbReference type="Pfam" id="PF18962">
    <property type="entry name" value="Por_Secre_tail"/>
    <property type="match status" value="1"/>
</dbReference>
<proteinExistence type="inferred from homology"/>
<evidence type="ECO:0000256" key="2">
    <source>
        <dbReference type="ARBA" id="ARBA00022722"/>
    </source>
</evidence>
<dbReference type="PANTHER" id="PTHR33607:SF2">
    <property type="entry name" value="ENDONUCLEASE-1"/>
    <property type="match status" value="1"/>
</dbReference>
<organism evidence="6 7">
    <name type="scientific">Flavobacterium oreochromis</name>
    <dbReference type="NCBI Taxonomy" id="2906078"/>
    <lineage>
        <taxon>Bacteria</taxon>
        <taxon>Pseudomonadati</taxon>
        <taxon>Bacteroidota</taxon>
        <taxon>Flavobacteriia</taxon>
        <taxon>Flavobacteriales</taxon>
        <taxon>Flavobacteriaceae</taxon>
        <taxon>Flavobacterium</taxon>
    </lineage>
</organism>
<dbReference type="PANTHER" id="PTHR33607">
    <property type="entry name" value="ENDONUCLEASE-1"/>
    <property type="match status" value="1"/>
</dbReference>
<evidence type="ECO:0000256" key="1">
    <source>
        <dbReference type="ARBA" id="ARBA00006429"/>
    </source>
</evidence>
<comment type="similarity">
    <text evidence="1">Belongs to the EndA/NucM nuclease family.</text>
</comment>